<feature type="domain" description="Aminoacyl-transfer RNA synthetases class-II family profile" evidence="10">
    <location>
        <begin position="38"/>
        <end position="315"/>
    </location>
</feature>
<evidence type="ECO:0000259" key="10">
    <source>
        <dbReference type="PROSITE" id="PS50862"/>
    </source>
</evidence>
<dbReference type="InterPro" id="IPR006195">
    <property type="entry name" value="aa-tRNA-synth_II"/>
</dbReference>
<dbReference type="SUPFAM" id="SSF52954">
    <property type="entry name" value="Class II aaRS ABD-related"/>
    <property type="match status" value="1"/>
</dbReference>
<dbReference type="EC" id="6.1.1.15" evidence="1"/>
<name>A0A1G2QTK6_9BACT</name>
<keyword evidence="7 11" id="KW-0030">Aminoacyl-tRNA synthetase</keyword>
<dbReference type="Gene3D" id="3.30.930.10">
    <property type="entry name" value="Bira Bifunctional Protein, Domain 2"/>
    <property type="match status" value="1"/>
</dbReference>
<dbReference type="InterPro" id="IPR050062">
    <property type="entry name" value="Pro-tRNA_synthetase"/>
</dbReference>
<evidence type="ECO:0000256" key="6">
    <source>
        <dbReference type="ARBA" id="ARBA00022917"/>
    </source>
</evidence>
<gene>
    <name evidence="11" type="ORF">A2843_01045</name>
</gene>
<dbReference type="CDD" id="cd00861">
    <property type="entry name" value="ProRS_anticodon_short"/>
    <property type="match status" value="1"/>
</dbReference>
<dbReference type="InterPro" id="IPR036621">
    <property type="entry name" value="Anticodon-bd_dom_sf"/>
</dbReference>
<keyword evidence="6" id="KW-0648">Protein biosynthesis</keyword>
<keyword evidence="3" id="KW-0436">Ligase</keyword>
<evidence type="ECO:0000256" key="1">
    <source>
        <dbReference type="ARBA" id="ARBA00012831"/>
    </source>
</evidence>
<dbReference type="Pfam" id="PF03129">
    <property type="entry name" value="HGTP_anticodon"/>
    <property type="match status" value="1"/>
</dbReference>
<dbReference type="Gene3D" id="3.40.50.800">
    <property type="entry name" value="Anticodon-binding domain"/>
    <property type="match status" value="1"/>
</dbReference>
<dbReference type="Proteomes" id="UP000178170">
    <property type="component" value="Unassembled WGS sequence"/>
</dbReference>
<dbReference type="InterPro" id="IPR002316">
    <property type="entry name" value="Pro-tRNA-ligase_IIa"/>
</dbReference>
<evidence type="ECO:0000313" key="12">
    <source>
        <dbReference type="Proteomes" id="UP000178170"/>
    </source>
</evidence>
<keyword evidence="5" id="KW-0067">ATP-binding</keyword>
<dbReference type="Pfam" id="PF00587">
    <property type="entry name" value="tRNA-synt_2b"/>
    <property type="match status" value="1"/>
</dbReference>
<evidence type="ECO:0000256" key="5">
    <source>
        <dbReference type="ARBA" id="ARBA00022840"/>
    </source>
</evidence>
<dbReference type="PANTHER" id="PTHR42753">
    <property type="entry name" value="MITOCHONDRIAL RIBOSOME PROTEIN L39/PROLYL-TRNA LIGASE FAMILY MEMBER"/>
    <property type="match status" value="1"/>
</dbReference>
<dbReference type="PRINTS" id="PR01046">
    <property type="entry name" value="TRNASYNTHPRO"/>
</dbReference>
<sequence length="414" mass="47034">MRQSKLFTKTQKTLPKGEESKNAQLLIQAGFIHKEMAGVYSFLPLGKRVMENIMRIIREEMNVIGGQELLLTGLQNPEIWQTSGRWADEAVDIWFKTKLKNDTEIGLSWTHEEPLTALMRNHISSYRDLPVYVYQMQTKFRNELRAKSGIMRTREFIMKDLYSFCKNEEEHKAFYEKAKQAYIKIFDHVGLGHVTYVTMASGGSFAKYSHEFQTLTAAGEDIIYIDEQTKEAVNEEIIADKDLGYDKNKLRKEKAVEVGNIFTLGTKYSEVLGLQYQDDQGNKRPVFMGSYGIGPARVMGTIAELFADEKGLVWPSSVAPFLAHLLCLSDSVEEADALYEQLQSVGIEVLYDDRHGMSAGEKFADADLIGIPWRLVISDKTLASKSAEVKARQSKEIELVPLRELPNYLQSKIS</sequence>
<reference evidence="11 12" key="1">
    <citation type="journal article" date="2016" name="Nat. Commun.">
        <title>Thousands of microbial genomes shed light on interconnected biogeochemical processes in an aquifer system.</title>
        <authorList>
            <person name="Anantharaman K."/>
            <person name="Brown C.T."/>
            <person name="Hug L.A."/>
            <person name="Sharon I."/>
            <person name="Castelle C.J."/>
            <person name="Probst A.J."/>
            <person name="Thomas B.C."/>
            <person name="Singh A."/>
            <person name="Wilkins M.J."/>
            <person name="Karaoz U."/>
            <person name="Brodie E.L."/>
            <person name="Williams K.H."/>
            <person name="Hubbard S.S."/>
            <person name="Banfield J.F."/>
        </authorList>
    </citation>
    <scope>NUCLEOTIDE SEQUENCE [LARGE SCALE GENOMIC DNA]</scope>
</reference>
<dbReference type="SUPFAM" id="SSF55681">
    <property type="entry name" value="Class II aaRS and biotin synthetases"/>
    <property type="match status" value="1"/>
</dbReference>
<organism evidence="11 12">
    <name type="scientific">Candidatus Wildermuthbacteria bacterium RIFCSPHIGHO2_01_FULL_48_27b</name>
    <dbReference type="NCBI Taxonomy" id="1802447"/>
    <lineage>
        <taxon>Bacteria</taxon>
        <taxon>Candidatus Wildermuthiibacteriota</taxon>
    </lineage>
</organism>
<dbReference type="InterPro" id="IPR002314">
    <property type="entry name" value="aa-tRNA-synt_IIb"/>
</dbReference>
<dbReference type="InterPro" id="IPR004154">
    <property type="entry name" value="Anticodon-bd"/>
</dbReference>
<dbReference type="GO" id="GO:0004827">
    <property type="term" value="F:proline-tRNA ligase activity"/>
    <property type="evidence" value="ECO:0007669"/>
    <property type="project" value="UniProtKB-EC"/>
</dbReference>
<proteinExistence type="predicted"/>
<dbReference type="GO" id="GO:0005737">
    <property type="term" value="C:cytoplasm"/>
    <property type="evidence" value="ECO:0007669"/>
    <property type="project" value="InterPro"/>
</dbReference>
<protein>
    <recommendedName>
        <fullName evidence="2">Proline--tRNA ligase</fullName>
        <ecNumber evidence="1">6.1.1.15</ecNumber>
    </recommendedName>
    <alternativeName>
        <fullName evidence="8">Prolyl-tRNA synthetase</fullName>
    </alternativeName>
</protein>
<dbReference type="InterPro" id="IPR044140">
    <property type="entry name" value="ProRS_anticodon_short"/>
</dbReference>
<comment type="catalytic activity">
    <reaction evidence="9">
        <text>tRNA(Pro) + L-proline + ATP = L-prolyl-tRNA(Pro) + AMP + diphosphate</text>
        <dbReference type="Rhea" id="RHEA:14305"/>
        <dbReference type="Rhea" id="RHEA-COMP:9700"/>
        <dbReference type="Rhea" id="RHEA-COMP:9702"/>
        <dbReference type="ChEBI" id="CHEBI:30616"/>
        <dbReference type="ChEBI" id="CHEBI:33019"/>
        <dbReference type="ChEBI" id="CHEBI:60039"/>
        <dbReference type="ChEBI" id="CHEBI:78442"/>
        <dbReference type="ChEBI" id="CHEBI:78532"/>
        <dbReference type="ChEBI" id="CHEBI:456215"/>
        <dbReference type="EC" id="6.1.1.15"/>
    </reaction>
</comment>
<evidence type="ECO:0000256" key="8">
    <source>
        <dbReference type="ARBA" id="ARBA00029731"/>
    </source>
</evidence>
<dbReference type="PANTHER" id="PTHR42753:SF2">
    <property type="entry name" value="PROLINE--TRNA LIGASE"/>
    <property type="match status" value="1"/>
</dbReference>
<dbReference type="GO" id="GO:0006433">
    <property type="term" value="P:prolyl-tRNA aminoacylation"/>
    <property type="evidence" value="ECO:0007669"/>
    <property type="project" value="InterPro"/>
</dbReference>
<dbReference type="InterPro" id="IPR045864">
    <property type="entry name" value="aa-tRNA-synth_II/BPL/LPL"/>
</dbReference>
<evidence type="ECO:0000256" key="2">
    <source>
        <dbReference type="ARBA" id="ARBA00019110"/>
    </source>
</evidence>
<evidence type="ECO:0000256" key="3">
    <source>
        <dbReference type="ARBA" id="ARBA00022598"/>
    </source>
</evidence>
<dbReference type="GO" id="GO:0005524">
    <property type="term" value="F:ATP binding"/>
    <property type="evidence" value="ECO:0007669"/>
    <property type="project" value="UniProtKB-KW"/>
</dbReference>
<evidence type="ECO:0000256" key="9">
    <source>
        <dbReference type="ARBA" id="ARBA00047671"/>
    </source>
</evidence>
<keyword evidence="4" id="KW-0547">Nucleotide-binding</keyword>
<accession>A0A1G2QTK6</accession>
<evidence type="ECO:0000256" key="7">
    <source>
        <dbReference type="ARBA" id="ARBA00023146"/>
    </source>
</evidence>
<dbReference type="PROSITE" id="PS50862">
    <property type="entry name" value="AA_TRNA_LIGASE_II"/>
    <property type="match status" value="1"/>
</dbReference>
<comment type="caution">
    <text evidence="11">The sequence shown here is derived from an EMBL/GenBank/DDBJ whole genome shotgun (WGS) entry which is preliminary data.</text>
</comment>
<evidence type="ECO:0000313" key="11">
    <source>
        <dbReference type="EMBL" id="OHA63886.1"/>
    </source>
</evidence>
<dbReference type="AlphaFoldDB" id="A0A1G2QTK6"/>
<dbReference type="EMBL" id="MHTS01000024">
    <property type="protein sequence ID" value="OHA63886.1"/>
    <property type="molecule type" value="Genomic_DNA"/>
</dbReference>
<evidence type="ECO:0000256" key="4">
    <source>
        <dbReference type="ARBA" id="ARBA00022741"/>
    </source>
</evidence>